<dbReference type="RefSeq" id="WP_284938601.1">
    <property type="nucleotide sequence ID" value="NZ_JANURM010000024.1"/>
</dbReference>
<dbReference type="Gene3D" id="3.30.2310.20">
    <property type="entry name" value="RelE-like"/>
    <property type="match status" value="1"/>
</dbReference>
<sequence>MNKKFSDKAWADYLYWQENDKKKLKRINALI</sequence>
<proteinExistence type="predicted"/>
<reference evidence="1" key="2">
    <citation type="journal article" date="2023" name="Microorganisms">
        <title>Isolation and Genomic Characteristics of Cat-Borne Campylobacter felis sp. nov. and Sheep-Borne Campylobacter ovis sp. nov.</title>
        <authorList>
            <person name="Wang H."/>
            <person name="Li Y."/>
            <person name="Gu Y."/>
            <person name="Zhou G."/>
            <person name="Chen X."/>
            <person name="Zhang X."/>
            <person name="Shao Z."/>
            <person name="Zhang J."/>
            <person name="Zhang M."/>
        </authorList>
    </citation>
    <scope>NUCLEOTIDE SEQUENCE</scope>
    <source>
        <strain evidence="1">PS10</strain>
    </source>
</reference>
<dbReference type="EMBL" id="JANURM010000024">
    <property type="protein sequence ID" value="MDL0089859.1"/>
    <property type="molecule type" value="Genomic_DNA"/>
</dbReference>
<protein>
    <submittedName>
        <fullName evidence="1">Type II toxin-antitoxin system YoeB family toxin</fullName>
    </submittedName>
</protein>
<evidence type="ECO:0000313" key="2">
    <source>
        <dbReference type="Proteomes" id="UP001173801"/>
    </source>
</evidence>
<dbReference type="Pfam" id="PF06769">
    <property type="entry name" value="YoeB_toxin"/>
    <property type="match status" value="1"/>
</dbReference>
<accession>A0ABT7HSP5</accession>
<reference evidence="1" key="1">
    <citation type="submission" date="2022-08" db="EMBL/GenBank/DDBJ databases">
        <authorList>
            <person name="Wang H."/>
        </authorList>
    </citation>
    <scope>NUCLEOTIDE SEQUENCE</scope>
    <source>
        <strain evidence="1">PS10</strain>
    </source>
</reference>
<comment type="caution">
    <text evidence="1">The sequence shown here is derived from an EMBL/GenBank/DDBJ whole genome shotgun (WGS) entry which is preliminary data.</text>
</comment>
<dbReference type="InterPro" id="IPR009614">
    <property type="entry name" value="YoeB_toxin"/>
</dbReference>
<name>A0ABT7HSP5_9BACT</name>
<organism evidence="1 2">
    <name type="scientific">Campylobacter gastrosuis</name>
    <dbReference type="NCBI Taxonomy" id="2974576"/>
    <lineage>
        <taxon>Bacteria</taxon>
        <taxon>Pseudomonadati</taxon>
        <taxon>Campylobacterota</taxon>
        <taxon>Epsilonproteobacteria</taxon>
        <taxon>Campylobacterales</taxon>
        <taxon>Campylobacteraceae</taxon>
        <taxon>Campylobacter</taxon>
    </lineage>
</organism>
<dbReference type="InterPro" id="IPR035093">
    <property type="entry name" value="RelE/ParE_toxin_dom_sf"/>
</dbReference>
<dbReference type="SUPFAM" id="SSF143011">
    <property type="entry name" value="RelE-like"/>
    <property type="match status" value="1"/>
</dbReference>
<gene>
    <name evidence="1" type="ORF">NYG85_10855</name>
</gene>
<dbReference type="Proteomes" id="UP001173801">
    <property type="component" value="Unassembled WGS sequence"/>
</dbReference>
<evidence type="ECO:0000313" key="1">
    <source>
        <dbReference type="EMBL" id="MDL0089859.1"/>
    </source>
</evidence>
<keyword evidence="2" id="KW-1185">Reference proteome</keyword>